<feature type="domain" description="Transposase InsH N-terminal" evidence="1">
    <location>
        <begin position="19"/>
        <end position="77"/>
    </location>
</feature>
<sequence length="77" mass="9084">MLTINKDKIRREQVEFISVDQLVPEDHLVRKIEKAINFDFIYDLVKDMYCLNNGRPSIDPVVLIKIVLIQYMFGIKS</sequence>
<feature type="non-terminal residue" evidence="2">
    <location>
        <position position="77"/>
    </location>
</feature>
<evidence type="ECO:0000313" key="2">
    <source>
        <dbReference type="EMBL" id="SEF85585.1"/>
    </source>
</evidence>
<dbReference type="Pfam" id="PF05598">
    <property type="entry name" value="DUF772"/>
    <property type="match status" value="1"/>
</dbReference>
<protein>
    <submittedName>
        <fullName evidence="2">Transposase domain</fullName>
    </submittedName>
</protein>
<dbReference type="EMBL" id="FNUK01000018">
    <property type="protein sequence ID" value="SEF97231.1"/>
    <property type="molecule type" value="Genomic_DNA"/>
</dbReference>
<evidence type="ECO:0000313" key="4">
    <source>
        <dbReference type="Proteomes" id="UP000242850"/>
    </source>
</evidence>
<evidence type="ECO:0000259" key="1">
    <source>
        <dbReference type="Pfam" id="PF05598"/>
    </source>
</evidence>
<proteinExistence type="predicted"/>
<dbReference type="InterPro" id="IPR008490">
    <property type="entry name" value="Transposase_InsH_N"/>
</dbReference>
<dbReference type="AlphaFoldDB" id="A0A1H5VDZ7"/>
<reference evidence="4" key="1">
    <citation type="submission" date="2016-10" db="EMBL/GenBank/DDBJ databases">
        <authorList>
            <person name="Varghese N."/>
            <person name="Submissions S."/>
        </authorList>
    </citation>
    <scope>NUCLEOTIDE SEQUENCE [LARGE SCALE GENOMIC DNA]</scope>
    <source>
        <strain evidence="4">DSM 5463</strain>
    </source>
</reference>
<dbReference type="EMBL" id="FNUK01000013">
    <property type="protein sequence ID" value="SEF85585.1"/>
    <property type="molecule type" value="Genomic_DNA"/>
</dbReference>
<dbReference type="RefSeq" id="WP_173689746.1">
    <property type="nucleotide sequence ID" value="NZ_FNUK01000013.1"/>
</dbReference>
<organism evidence="2 4">
    <name type="scientific">Caloramator fervidus</name>
    <dbReference type="NCBI Taxonomy" id="29344"/>
    <lineage>
        <taxon>Bacteria</taxon>
        <taxon>Bacillati</taxon>
        <taxon>Bacillota</taxon>
        <taxon>Clostridia</taxon>
        <taxon>Eubacteriales</taxon>
        <taxon>Clostridiaceae</taxon>
        <taxon>Caloramator</taxon>
    </lineage>
</organism>
<evidence type="ECO:0000313" key="3">
    <source>
        <dbReference type="EMBL" id="SEF97231.1"/>
    </source>
</evidence>
<dbReference type="Proteomes" id="UP000242850">
    <property type="component" value="Unassembled WGS sequence"/>
</dbReference>
<gene>
    <name evidence="2" type="ORF">SAMN05660865_01197</name>
    <name evidence="3" type="ORF">SAMN05660865_01447</name>
</gene>
<name>A0A1H5VDZ7_9CLOT</name>
<accession>A0A1H5VDZ7</accession>
<keyword evidence="4" id="KW-1185">Reference proteome</keyword>
<reference evidence="2" key="2">
    <citation type="submission" date="2016-10" db="EMBL/GenBank/DDBJ databases">
        <authorList>
            <person name="de Groot N.N."/>
        </authorList>
    </citation>
    <scope>NUCLEOTIDE SEQUENCE [LARGE SCALE GENOMIC DNA]</scope>
    <source>
        <strain evidence="2">DSM 5463</strain>
    </source>
</reference>